<reference evidence="1 2" key="1">
    <citation type="submission" date="2024-12" db="EMBL/GenBank/DDBJ databases">
        <authorList>
            <person name="Hu S."/>
        </authorList>
    </citation>
    <scope>NUCLEOTIDE SEQUENCE [LARGE SCALE GENOMIC DNA]</scope>
    <source>
        <strain evidence="1 2">THG-T11</strain>
    </source>
</reference>
<proteinExistence type="predicted"/>
<comment type="caution">
    <text evidence="1">The sequence shown here is derived from an EMBL/GenBank/DDBJ whole genome shotgun (WGS) entry which is preliminary data.</text>
</comment>
<sequence>MFETNDILLYENGNGGEIGIEGNDIALNDQLLQQPYLCLFGGNVEAVTNGNEPQGSLREDWWGNALFFAQETGRQFNSVTEKALKETAFNSAGRIKIMRAAELDLEPLKVWADIVVDVVISKVNEVIISIRLKQPNKQENTVNIVWDGAKQQVVKQIII</sequence>
<evidence type="ECO:0008006" key="3">
    <source>
        <dbReference type="Google" id="ProtNLM"/>
    </source>
</evidence>
<dbReference type="RefSeq" id="WP_138721658.1">
    <property type="nucleotide sequence ID" value="NZ_SSHJ02000001.1"/>
</dbReference>
<accession>A0ABW9J336</accession>
<name>A0ABW9J336_9SPHI</name>
<evidence type="ECO:0000313" key="1">
    <source>
        <dbReference type="EMBL" id="MFN0254509.1"/>
    </source>
</evidence>
<dbReference type="EMBL" id="SSHJ02000001">
    <property type="protein sequence ID" value="MFN0254509.1"/>
    <property type="molecule type" value="Genomic_DNA"/>
</dbReference>
<gene>
    <name evidence="1" type="ORF">E6A44_002945</name>
</gene>
<dbReference type="Proteomes" id="UP001517247">
    <property type="component" value="Unassembled WGS sequence"/>
</dbReference>
<evidence type="ECO:0000313" key="2">
    <source>
        <dbReference type="Proteomes" id="UP001517247"/>
    </source>
</evidence>
<keyword evidence="2" id="KW-1185">Reference proteome</keyword>
<organism evidence="1 2">
    <name type="scientific">Pedobacter ureilyticus</name>
    <dbReference type="NCBI Taxonomy" id="1393051"/>
    <lineage>
        <taxon>Bacteria</taxon>
        <taxon>Pseudomonadati</taxon>
        <taxon>Bacteroidota</taxon>
        <taxon>Sphingobacteriia</taxon>
        <taxon>Sphingobacteriales</taxon>
        <taxon>Sphingobacteriaceae</taxon>
        <taxon>Pedobacter</taxon>
    </lineage>
</organism>
<protein>
    <recommendedName>
        <fullName evidence="3">DUF2634 domain-containing protein</fullName>
    </recommendedName>
</protein>